<dbReference type="Proteomes" id="UP001143910">
    <property type="component" value="Unassembled WGS sequence"/>
</dbReference>
<evidence type="ECO:0000313" key="1">
    <source>
        <dbReference type="EMBL" id="KAJ2976649.1"/>
    </source>
</evidence>
<keyword evidence="2" id="KW-1185">Reference proteome</keyword>
<comment type="caution">
    <text evidence="1">The sequence shown here is derived from an EMBL/GenBank/DDBJ whole genome shotgun (WGS) entry which is preliminary data.</text>
</comment>
<proteinExistence type="predicted"/>
<evidence type="ECO:0000313" key="2">
    <source>
        <dbReference type="Proteomes" id="UP001143910"/>
    </source>
</evidence>
<name>A0ACC1NC58_9HYPO</name>
<organism evidence="1 2">
    <name type="scientific">Zarea fungicola</name>
    <dbReference type="NCBI Taxonomy" id="93591"/>
    <lineage>
        <taxon>Eukaryota</taxon>
        <taxon>Fungi</taxon>
        <taxon>Dikarya</taxon>
        <taxon>Ascomycota</taxon>
        <taxon>Pezizomycotina</taxon>
        <taxon>Sordariomycetes</taxon>
        <taxon>Hypocreomycetidae</taxon>
        <taxon>Hypocreales</taxon>
        <taxon>Cordycipitaceae</taxon>
        <taxon>Zarea</taxon>
    </lineage>
</organism>
<accession>A0ACC1NC58</accession>
<dbReference type="EMBL" id="JANJQO010000557">
    <property type="protein sequence ID" value="KAJ2976649.1"/>
    <property type="molecule type" value="Genomic_DNA"/>
</dbReference>
<reference evidence="1" key="1">
    <citation type="submission" date="2022-08" db="EMBL/GenBank/DDBJ databases">
        <title>Genome Sequence of Lecanicillium fungicola.</title>
        <authorList>
            <person name="Buettner E."/>
        </authorList>
    </citation>
    <scope>NUCLEOTIDE SEQUENCE</scope>
    <source>
        <strain evidence="1">Babe33</strain>
    </source>
</reference>
<gene>
    <name evidence="1" type="ORF">NQ176_g4825</name>
</gene>
<sequence length="414" mass="44276">MALGRKLLAALAAIPFVAGHPAPLDQLEVRGDRPHGKIVVFDPEVKSPVYISEAIAWDKNDTVTTATQMVLHLPLSMASEYAVSKLQLSNDPTVKAAASPLSTQTVAVPGIPTALPSIGGVTYKVSSDDSVGSVGGVPSNGVAVNSSTLPGVSYAPYRADHQCKLQSDIMDDMKEMAGKYSVIRVYGTDCNQVPMMYKAAKAAGNVKLFLGIWDPSTVRSECEKIIAGIDGDWDMVHTVSVGNELVNNGAATSRTMVDAVKLARAILRDAGYRGPVVIVDTFVAVKKYPELCNESDYCAMNAHPFFDRTITAPQAGKWLVNTIQDVKSKLASSSQQVLITETGWPMDGLSNGNAVPGLGNQKMALDSIRKAFSENPSDVIFLSAFNDLWKAKTRETFYADPYWGIGGAVAKSDQ</sequence>
<protein>
    <submittedName>
        <fullName evidence="1">Uncharacterized protein</fullName>
    </submittedName>
</protein>